<dbReference type="Pfam" id="PF06625">
    <property type="entry name" value="DUF1151"/>
    <property type="match status" value="1"/>
</dbReference>
<protein>
    <submittedName>
        <fullName evidence="3">Uncharacterized protein</fullName>
    </submittedName>
</protein>
<reference evidence="3" key="1">
    <citation type="submission" date="2021-06" db="EMBL/GenBank/DDBJ databases">
        <authorList>
            <consortium name="Wellcome Sanger Institute Data Sharing"/>
        </authorList>
    </citation>
    <scope>NUCLEOTIDE SEQUENCE [LARGE SCALE GENOMIC DNA]</scope>
</reference>
<reference evidence="3" key="3">
    <citation type="submission" date="2025-09" db="UniProtKB">
        <authorList>
            <consortium name="Ensembl"/>
        </authorList>
    </citation>
    <scope>IDENTIFICATION</scope>
</reference>
<evidence type="ECO:0000313" key="4">
    <source>
        <dbReference type="Proteomes" id="UP000694620"/>
    </source>
</evidence>
<reference evidence="3" key="2">
    <citation type="submission" date="2025-08" db="UniProtKB">
        <authorList>
            <consortium name="Ensembl"/>
        </authorList>
    </citation>
    <scope>IDENTIFICATION</scope>
</reference>
<accession>A0A8C4T6Y7</accession>
<evidence type="ECO:0000256" key="2">
    <source>
        <dbReference type="SAM" id="MobiDB-lite"/>
    </source>
</evidence>
<keyword evidence="4" id="KW-1185">Reference proteome</keyword>
<dbReference type="InterPro" id="IPR009533">
    <property type="entry name" value="FAM107"/>
</dbReference>
<dbReference type="Ensembl" id="ENSECRT00000028669.1">
    <property type="protein sequence ID" value="ENSECRP00000028083.1"/>
    <property type="gene ID" value="ENSECRG00000019006.1"/>
</dbReference>
<proteinExistence type="predicted"/>
<dbReference type="Proteomes" id="UP000694620">
    <property type="component" value="Chromosome 11"/>
</dbReference>
<evidence type="ECO:0000313" key="3">
    <source>
        <dbReference type="Ensembl" id="ENSECRP00000028083.1"/>
    </source>
</evidence>
<organism evidence="3 4">
    <name type="scientific">Erpetoichthys calabaricus</name>
    <name type="common">Rope fish</name>
    <name type="synonym">Calamoichthys calabaricus</name>
    <dbReference type="NCBI Taxonomy" id="27687"/>
    <lineage>
        <taxon>Eukaryota</taxon>
        <taxon>Metazoa</taxon>
        <taxon>Chordata</taxon>
        <taxon>Craniata</taxon>
        <taxon>Vertebrata</taxon>
        <taxon>Euteleostomi</taxon>
        <taxon>Actinopterygii</taxon>
        <taxon>Polypteriformes</taxon>
        <taxon>Polypteridae</taxon>
        <taxon>Erpetoichthys</taxon>
    </lineage>
</organism>
<evidence type="ECO:0000256" key="1">
    <source>
        <dbReference type="ARBA" id="ARBA00023054"/>
    </source>
</evidence>
<sequence>PAEHVTHKVSVFPTKTSNPAKSTRTHQELHKELLLVHKR</sequence>
<keyword evidence="1" id="KW-0175">Coiled coil</keyword>
<feature type="compositionally biased region" description="Polar residues" evidence="2">
    <location>
        <begin position="13"/>
        <end position="22"/>
    </location>
</feature>
<name>A0A8C4T6Y7_ERPCA</name>
<feature type="region of interest" description="Disordered" evidence="2">
    <location>
        <begin position="1"/>
        <end position="27"/>
    </location>
</feature>
<dbReference type="AlphaFoldDB" id="A0A8C4T6Y7"/>